<sequence>MSGPMSYHAGLAAERQVAAQYRARGHEIAGMRWRGKGGEIDVIARDGTGFVFVEVKKSRTHARAADRVTPAQIRRVQMAALEFVGTQTAGIEPDMRFDVALVDATGMIEIRENAFL</sequence>
<dbReference type="SUPFAM" id="SSF52980">
    <property type="entry name" value="Restriction endonuclease-like"/>
    <property type="match status" value="1"/>
</dbReference>
<dbReference type="GO" id="GO:0003676">
    <property type="term" value="F:nucleic acid binding"/>
    <property type="evidence" value="ECO:0007669"/>
    <property type="project" value="InterPro"/>
</dbReference>
<proteinExistence type="inferred from homology"/>
<dbReference type="InterPro" id="IPR003509">
    <property type="entry name" value="UPF0102_YraN-like"/>
</dbReference>
<dbReference type="PANTHER" id="PTHR34039">
    <property type="entry name" value="UPF0102 PROTEIN YRAN"/>
    <property type="match status" value="1"/>
</dbReference>
<dbReference type="HAMAP" id="MF_00048">
    <property type="entry name" value="UPF0102"/>
    <property type="match status" value="1"/>
</dbReference>
<organism evidence="1">
    <name type="scientific">marine sediment metagenome</name>
    <dbReference type="NCBI Taxonomy" id="412755"/>
    <lineage>
        <taxon>unclassified sequences</taxon>
        <taxon>metagenomes</taxon>
        <taxon>ecological metagenomes</taxon>
    </lineage>
</organism>
<dbReference type="PANTHER" id="PTHR34039:SF1">
    <property type="entry name" value="UPF0102 PROTEIN YRAN"/>
    <property type="match status" value="1"/>
</dbReference>
<comment type="caution">
    <text evidence="1">The sequence shown here is derived from an EMBL/GenBank/DDBJ whole genome shotgun (WGS) entry which is preliminary data.</text>
</comment>
<dbReference type="Gene3D" id="3.40.1350.10">
    <property type="match status" value="1"/>
</dbReference>
<evidence type="ECO:0000313" key="1">
    <source>
        <dbReference type="EMBL" id="KKM07588.1"/>
    </source>
</evidence>
<name>A0A0F9K8U7_9ZZZZ</name>
<protein>
    <submittedName>
        <fullName evidence="1">Uncharacterized protein</fullName>
    </submittedName>
</protein>
<gene>
    <name evidence="1" type="ORF">LCGC14_1732400</name>
</gene>
<dbReference type="InterPro" id="IPR011335">
    <property type="entry name" value="Restrct_endonuc-II-like"/>
</dbReference>
<dbReference type="InterPro" id="IPR011856">
    <property type="entry name" value="tRNA_endonuc-like_dom_sf"/>
</dbReference>
<dbReference type="Pfam" id="PF02021">
    <property type="entry name" value="UPF0102"/>
    <property type="match status" value="1"/>
</dbReference>
<dbReference type="EMBL" id="LAZR01015735">
    <property type="protein sequence ID" value="KKM07588.1"/>
    <property type="molecule type" value="Genomic_DNA"/>
</dbReference>
<accession>A0A0F9K8U7</accession>
<dbReference type="AlphaFoldDB" id="A0A0F9K8U7"/>
<reference evidence="1" key="1">
    <citation type="journal article" date="2015" name="Nature">
        <title>Complex archaea that bridge the gap between prokaryotes and eukaryotes.</title>
        <authorList>
            <person name="Spang A."/>
            <person name="Saw J.H."/>
            <person name="Jorgensen S.L."/>
            <person name="Zaremba-Niedzwiedzka K."/>
            <person name="Martijn J."/>
            <person name="Lind A.E."/>
            <person name="van Eijk R."/>
            <person name="Schleper C."/>
            <person name="Guy L."/>
            <person name="Ettema T.J."/>
        </authorList>
    </citation>
    <scope>NUCLEOTIDE SEQUENCE</scope>
</reference>